<dbReference type="InterPro" id="IPR051396">
    <property type="entry name" value="Bact_Antivir_Def_Nuclease"/>
</dbReference>
<dbReference type="InterPro" id="IPR027417">
    <property type="entry name" value="P-loop_NTPase"/>
</dbReference>
<dbReference type="PANTHER" id="PTHR43581:SF4">
    <property type="entry name" value="ATP_GTP PHOSPHATASE"/>
    <property type="match status" value="1"/>
</dbReference>
<feature type="domain" description="ATPase AAA-type core" evidence="1">
    <location>
        <begin position="23"/>
        <end position="293"/>
    </location>
</feature>
<name>A0A5B8UV51_9SPHI</name>
<gene>
    <name evidence="2" type="ORF">FRZ54_10210</name>
</gene>
<evidence type="ECO:0000313" key="3">
    <source>
        <dbReference type="Proteomes" id="UP000321479"/>
    </source>
</evidence>
<dbReference type="AlphaFoldDB" id="A0A5B8UV51"/>
<keyword evidence="3" id="KW-1185">Reference proteome</keyword>
<dbReference type="Proteomes" id="UP000321479">
    <property type="component" value="Chromosome"/>
</dbReference>
<proteinExistence type="predicted"/>
<evidence type="ECO:0000259" key="1">
    <source>
        <dbReference type="Pfam" id="PF13304"/>
    </source>
</evidence>
<dbReference type="OrthoDB" id="9792800at2"/>
<dbReference type="Pfam" id="PF13304">
    <property type="entry name" value="AAA_21"/>
    <property type="match status" value="1"/>
</dbReference>
<dbReference type="EMBL" id="CP042436">
    <property type="protein sequence ID" value="QEC62934.1"/>
    <property type="molecule type" value="Genomic_DNA"/>
</dbReference>
<sequence length="586" mass="68359">MITSIKFKNFKALEEFTIHLKKFNVLTGPNNNGKSTILDGLRLLQAAYRYASRTTPKYINNPLGQKFWGFVIPPNSLPINTDYIQTNFNTSEPSIIRYSIDSGKTLILSFHPEYPTYLFFDTPNRIPRSSTDFRNEFPLNIAIIPTLGPFEIGEELLSQEYVKRWYGSRRSPRMFRSYWFYNLERFDEFKKLVEATWLGMSINFPQKADQFSKELFMFCEEERIPREISWAGFGFQIWLQLLTHIVNAKNASLIVVDEPEIYLHPDLQHKVLELLRHYNADIMIATHSVEIINSVEPNDVVLVDKKNKSAKRITDLIGLQNVANLLGSGQNIELTRLARGKKILFVEGKDLKLLNKLSKICKHDNLFSDSKITVIPIEGFGQHDRIIHTNWAFTKILGEELKIAVLLDRDYRADETISKILEKLQKEVNYAHILRKKEIENYFLIPSAIQRAIDSRLEERIKNGYIDEKPVIKLNDILLNLTDNFKSEVIGQVIARRAESYRKSEDFSKIISDINREVDSNWKDLQYRLNVISGKQFISFMNDYLQENFKISISCPLISNYLTIKDIDNEVLEFLNQLEKFKLERM</sequence>
<dbReference type="InterPro" id="IPR003959">
    <property type="entry name" value="ATPase_AAA_core"/>
</dbReference>
<dbReference type="PANTHER" id="PTHR43581">
    <property type="entry name" value="ATP/GTP PHOSPHATASE"/>
    <property type="match status" value="1"/>
</dbReference>
<reference evidence="2 3" key="1">
    <citation type="journal article" date="2017" name="Curr. Microbiol.">
        <title>Mucilaginibacter ginsenosidivorans sp. nov., Isolated from Soil of Ginseng Field.</title>
        <authorList>
            <person name="Kim M.M."/>
            <person name="Siddiqi M.Z."/>
            <person name="Im W.T."/>
        </authorList>
    </citation>
    <scope>NUCLEOTIDE SEQUENCE [LARGE SCALE GENOMIC DNA]</scope>
    <source>
        <strain evidence="2 3">Gsoil 3017</strain>
    </source>
</reference>
<organism evidence="2 3">
    <name type="scientific">Mucilaginibacter ginsenosidivorans</name>
    <dbReference type="NCBI Taxonomy" id="398053"/>
    <lineage>
        <taxon>Bacteria</taxon>
        <taxon>Pseudomonadati</taxon>
        <taxon>Bacteroidota</taxon>
        <taxon>Sphingobacteriia</taxon>
        <taxon>Sphingobacteriales</taxon>
        <taxon>Sphingobacteriaceae</taxon>
        <taxon>Mucilaginibacter</taxon>
    </lineage>
</organism>
<dbReference type="GO" id="GO:0005524">
    <property type="term" value="F:ATP binding"/>
    <property type="evidence" value="ECO:0007669"/>
    <property type="project" value="InterPro"/>
</dbReference>
<dbReference type="RefSeq" id="WP_147031510.1">
    <property type="nucleotide sequence ID" value="NZ_CP042436.1"/>
</dbReference>
<dbReference type="SUPFAM" id="SSF52540">
    <property type="entry name" value="P-loop containing nucleoside triphosphate hydrolases"/>
    <property type="match status" value="1"/>
</dbReference>
<dbReference type="Gene3D" id="3.40.50.300">
    <property type="entry name" value="P-loop containing nucleotide triphosphate hydrolases"/>
    <property type="match status" value="2"/>
</dbReference>
<evidence type="ECO:0000313" key="2">
    <source>
        <dbReference type="EMBL" id="QEC62934.1"/>
    </source>
</evidence>
<accession>A0A5B8UV51</accession>
<dbReference type="KEGG" id="mgin:FRZ54_10210"/>
<protein>
    <submittedName>
        <fullName evidence="2">AAA family ATPase</fullName>
    </submittedName>
</protein>
<dbReference type="GO" id="GO:0016887">
    <property type="term" value="F:ATP hydrolysis activity"/>
    <property type="evidence" value="ECO:0007669"/>
    <property type="project" value="InterPro"/>
</dbReference>